<dbReference type="SUPFAM" id="SSF52518">
    <property type="entry name" value="Thiamin diphosphate-binding fold (THDP-binding)"/>
    <property type="match status" value="1"/>
</dbReference>
<evidence type="ECO:0000259" key="2">
    <source>
        <dbReference type="Pfam" id="PF00676"/>
    </source>
</evidence>
<dbReference type="NCBIfam" id="TIGR03181">
    <property type="entry name" value="PDH_E1_alph_x"/>
    <property type="match status" value="1"/>
</dbReference>
<accession>A0A644VND3</accession>
<sequence length="362" mass="41509">MIFNDFNPLEDKTFRIIDNEGKVIDKARMPELDKETILNAYKSMLFARTADQMAVSYQRQGRMYTYPPILGQEAVQVAAGMIIREQDWLVPAFREMALMLAKGVSLKEIFLYYLGNEEGSNFAKANHVLPICVPIGSQYLHATGIGYSVKYQQKDEVVFPFIGDGGTSEGDFSEALNFAAVWEVPVVFTIQNNQYAISVPVKKQTRSVNLAVKSVGFGMPGIKVDGNDFFAMYVAYKEALEYARSGKGPVLIEAYTYRKGAHTTSDDPSKYRTKAEEKSWEKADPLSRLKKYMDSRGIALENEEELIQSYKEEVDKQFLEAENFRSYDLEDVFNYMYVEMPDDLKRQKANYEQYLSWKEKRK</sequence>
<dbReference type="GO" id="GO:0004739">
    <property type="term" value="F:pyruvate dehydrogenase (acetyl-transferring) activity"/>
    <property type="evidence" value="ECO:0007669"/>
    <property type="project" value="UniProtKB-EC"/>
</dbReference>
<gene>
    <name evidence="3" type="primary">pdhA_3</name>
    <name evidence="3" type="ORF">SDC9_38813</name>
</gene>
<dbReference type="InterPro" id="IPR001017">
    <property type="entry name" value="DH_E1"/>
</dbReference>
<dbReference type="Pfam" id="PF00676">
    <property type="entry name" value="E1_dh"/>
    <property type="match status" value="1"/>
</dbReference>
<evidence type="ECO:0000256" key="1">
    <source>
        <dbReference type="ARBA" id="ARBA00023002"/>
    </source>
</evidence>
<feature type="domain" description="Dehydrogenase E1 component" evidence="2">
    <location>
        <begin position="41"/>
        <end position="323"/>
    </location>
</feature>
<dbReference type="GO" id="GO:0009083">
    <property type="term" value="P:branched-chain amino acid catabolic process"/>
    <property type="evidence" value="ECO:0007669"/>
    <property type="project" value="TreeGrafter"/>
</dbReference>
<dbReference type="CDD" id="cd02000">
    <property type="entry name" value="TPP_E1_PDC_ADC_BCADC"/>
    <property type="match status" value="1"/>
</dbReference>
<dbReference type="PANTHER" id="PTHR43380">
    <property type="entry name" value="2-OXOISOVALERATE DEHYDROGENASE SUBUNIT ALPHA, MITOCHONDRIAL"/>
    <property type="match status" value="1"/>
</dbReference>
<dbReference type="Gene3D" id="3.40.50.970">
    <property type="match status" value="1"/>
</dbReference>
<comment type="caution">
    <text evidence="3">The sequence shown here is derived from an EMBL/GenBank/DDBJ whole genome shotgun (WGS) entry which is preliminary data.</text>
</comment>
<dbReference type="EC" id="1.2.4.1" evidence="3"/>
<organism evidence="3">
    <name type="scientific">bioreactor metagenome</name>
    <dbReference type="NCBI Taxonomy" id="1076179"/>
    <lineage>
        <taxon>unclassified sequences</taxon>
        <taxon>metagenomes</taxon>
        <taxon>ecological metagenomes</taxon>
    </lineage>
</organism>
<dbReference type="InterPro" id="IPR050771">
    <property type="entry name" value="Alpha-ketoacid_DH_E1_comp"/>
</dbReference>
<dbReference type="EMBL" id="VSSQ01000367">
    <property type="protein sequence ID" value="MPL92700.1"/>
    <property type="molecule type" value="Genomic_DNA"/>
</dbReference>
<proteinExistence type="predicted"/>
<keyword evidence="3" id="KW-0670">Pyruvate</keyword>
<dbReference type="InterPro" id="IPR029061">
    <property type="entry name" value="THDP-binding"/>
</dbReference>
<dbReference type="InterPro" id="IPR017596">
    <property type="entry name" value="PdhA/BkdA"/>
</dbReference>
<protein>
    <submittedName>
        <fullName evidence="3">Pyruvate dehydrogenase E1 component subunit alpha</fullName>
        <ecNumber evidence="3">1.2.4.1</ecNumber>
    </submittedName>
</protein>
<dbReference type="AlphaFoldDB" id="A0A644VND3"/>
<name>A0A644VND3_9ZZZZ</name>
<evidence type="ECO:0000313" key="3">
    <source>
        <dbReference type="EMBL" id="MPL92700.1"/>
    </source>
</evidence>
<keyword evidence="1 3" id="KW-0560">Oxidoreductase</keyword>
<dbReference type="PANTHER" id="PTHR43380:SF1">
    <property type="entry name" value="2-OXOISOVALERATE DEHYDROGENASE SUBUNIT ALPHA, MITOCHONDRIAL"/>
    <property type="match status" value="1"/>
</dbReference>
<reference evidence="3" key="1">
    <citation type="submission" date="2019-08" db="EMBL/GenBank/DDBJ databases">
        <authorList>
            <person name="Kucharzyk K."/>
            <person name="Murdoch R.W."/>
            <person name="Higgins S."/>
            <person name="Loffler F."/>
        </authorList>
    </citation>
    <scope>NUCLEOTIDE SEQUENCE</scope>
</reference>